<dbReference type="Pfam" id="PF10990">
    <property type="entry name" value="DUF2809"/>
    <property type="match status" value="1"/>
</dbReference>
<sequence>MIYKRNRYIYFIFLVSIIALGLFTRKFPELFPNILNIYLGDALWALMIFIGLGFLFPSKNMWIIAIFAILFCYGIELSQLYQGVFIDSIRKTSIGRLVLGVGFLWSDLIAYILGISLGFLLESIFFIVLRKSKKINRF</sequence>
<keyword evidence="3" id="KW-1185">Reference proteome</keyword>
<gene>
    <name evidence="2" type="ordered locus">Clocel_2176</name>
</gene>
<reference evidence="2 3" key="1">
    <citation type="submission" date="2010-08" db="EMBL/GenBank/DDBJ databases">
        <title>Complete sequence of Clostridium cellulovorans 743B.</title>
        <authorList>
            <consortium name="US DOE Joint Genome Institute"/>
            <person name="Lucas S."/>
            <person name="Copeland A."/>
            <person name="Lapidus A."/>
            <person name="Cheng J.-F."/>
            <person name="Bruce D."/>
            <person name="Goodwin L."/>
            <person name="Pitluck S."/>
            <person name="Chertkov O."/>
            <person name="Detter J.C."/>
            <person name="Han C."/>
            <person name="Tapia R."/>
            <person name="Land M."/>
            <person name="Hauser L."/>
            <person name="Chang Y.-J."/>
            <person name="Jeffries C."/>
            <person name="Kyrpides N."/>
            <person name="Ivanova N."/>
            <person name="Mikhailova N."/>
            <person name="Hemme C.L."/>
            <person name="Woyke T."/>
        </authorList>
    </citation>
    <scope>NUCLEOTIDE SEQUENCE [LARGE SCALE GENOMIC DNA]</scope>
    <source>
        <strain evidence="3">ATCC 35296 / DSM 3052 / OCM 3 / 743B</strain>
    </source>
</reference>
<feature type="transmembrane region" description="Helical" evidence="1">
    <location>
        <begin position="35"/>
        <end position="55"/>
    </location>
</feature>
<dbReference type="eggNOG" id="COG2205">
    <property type="taxonomic scope" value="Bacteria"/>
</dbReference>
<proteinExistence type="predicted"/>
<dbReference type="KEGG" id="ccb:Clocel_2176"/>
<name>D9SN53_CLOC7</name>
<organism evidence="2 3">
    <name type="scientific">Clostridium cellulovorans (strain ATCC 35296 / DSM 3052 / OCM 3 / 743B)</name>
    <dbReference type="NCBI Taxonomy" id="573061"/>
    <lineage>
        <taxon>Bacteria</taxon>
        <taxon>Bacillati</taxon>
        <taxon>Bacillota</taxon>
        <taxon>Clostridia</taxon>
        <taxon>Eubacteriales</taxon>
        <taxon>Clostridiaceae</taxon>
        <taxon>Clostridium</taxon>
    </lineage>
</organism>
<accession>D9SN53</accession>
<dbReference type="InterPro" id="IPR021257">
    <property type="entry name" value="DUF2809"/>
</dbReference>
<dbReference type="HOGENOM" id="CLU_133181_2_1_9"/>
<dbReference type="EMBL" id="CP002160">
    <property type="protein sequence ID" value="ADL51919.1"/>
    <property type="molecule type" value="Genomic_DNA"/>
</dbReference>
<evidence type="ECO:0000313" key="2">
    <source>
        <dbReference type="EMBL" id="ADL51919.1"/>
    </source>
</evidence>
<keyword evidence="1" id="KW-1133">Transmembrane helix</keyword>
<keyword evidence="1" id="KW-0472">Membrane</keyword>
<feature type="transmembrane region" description="Helical" evidence="1">
    <location>
        <begin position="108"/>
        <end position="129"/>
    </location>
</feature>
<dbReference type="AlphaFoldDB" id="D9SN53"/>
<protein>
    <recommendedName>
        <fullName evidence="4">DUF2809 domain-containing protein</fullName>
    </recommendedName>
</protein>
<dbReference type="OrthoDB" id="5360192at2"/>
<feature type="transmembrane region" description="Helical" evidence="1">
    <location>
        <begin position="62"/>
        <end position="81"/>
    </location>
</feature>
<keyword evidence="1" id="KW-0812">Transmembrane</keyword>
<dbReference type="RefSeq" id="WP_010076861.1">
    <property type="nucleotide sequence ID" value="NC_014393.1"/>
</dbReference>
<dbReference type="Proteomes" id="UP000002730">
    <property type="component" value="Chromosome"/>
</dbReference>
<evidence type="ECO:0000256" key="1">
    <source>
        <dbReference type="SAM" id="Phobius"/>
    </source>
</evidence>
<dbReference type="STRING" id="573061.Clocel_2176"/>
<evidence type="ECO:0000313" key="3">
    <source>
        <dbReference type="Proteomes" id="UP000002730"/>
    </source>
</evidence>
<feature type="transmembrane region" description="Helical" evidence="1">
    <location>
        <begin position="7"/>
        <end position="23"/>
    </location>
</feature>
<evidence type="ECO:0008006" key="4">
    <source>
        <dbReference type="Google" id="ProtNLM"/>
    </source>
</evidence>